<feature type="transmembrane region" description="Helical" evidence="7">
    <location>
        <begin position="86"/>
        <end position="106"/>
    </location>
</feature>
<dbReference type="EMBL" id="AZEY01000029">
    <property type="protein sequence ID" value="KRL67728.1"/>
    <property type="molecule type" value="Genomic_DNA"/>
</dbReference>
<comment type="similarity">
    <text evidence="2">Belongs to the major facilitator superfamily.</text>
</comment>
<name>A0A0R1SF00_9LACO</name>
<dbReference type="GO" id="GO:0022857">
    <property type="term" value="F:transmembrane transporter activity"/>
    <property type="evidence" value="ECO:0007669"/>
    <property type="project" value="InterPro"/>
</dbReference>
<keyword evidence="3" id="KW-0813">Transport</keyword>
<dbReference type="PANTHER" id="PTHR23514">
    <property type="entry name" value="BYPASS OF STOP CODON PROTEIN 6"/>
    <property type="match status" value="1"/>
</dbReference>
<feature type="transmembrane region" description="Helical" evidence="7">
    <location>
        <begin position="318"/>
        <end position="339"/>
    </location>
</feature>
<sequence length="407" mass="44316">MQKQNDQQRRLPRRGKPLIPKMVVLLMVMYIVDVSLGLPDSLLGSGWPKMHLDLNVPLSYAGFVTMIIALNTIFSSLSSNMVTTKFGAGVVTLVSILLTTVGMLGFSISSQFWMLCLWAIPYGLGAGAIDAATNNFVALNYDSRQLNWLNSFYSVGTIISPYIMGSCLSTSAGWHLGYIIAGSIQMTIALIVFASLPLWKNTRQVKPINHQTKRRLTNWQMMKIPGMRTALITFFAYSTVEQTAGLWASTYMVRVHGISLATAAKFGSLFYIGITLGRFFAGVISDRIGDQWLVRTGCIVIFIGIAMISLPISNDHFAIIGLITIGLGCAPIWPAILHATPINFGADKSQIVIGIQMAAAYTGTTTMPPLFGWLASHFGMKLFPVFLLGFAVAVLIASERLARVAGS</sequence>
<evidence type="ECO:0000256" key="1">
    <source>
        <dbReference type="ARBA" id="ARBA00004651"/>
    </source>
</evidence>
<evidence type="ECO:0000313" key="10">
    <source>
        <dbReference type="Proteomes" id="UP000052013"/>
    </source>
</evidence>
<dbReference type="InterPro" id="IPR020846">
    <property type="entry name" value="MFS_dom"/>
</dbReference>
<organism evidence="9 10">
    <name type="scientific">Lentilactobacillus diolivorans DSM 14421</name>
    <dbReference type="NCBI Taxonomy" id="1423739"/>
    <lineage>
        <taxon>Bacteria</taxon>
        <taxon>Bacillati</taxon>
        <taxon>Bacillota</taxon>
        <taxon>Bacilli</taxon>
        <taxon>Lactobacillales</taxon>
        <taxon>Lactobacillaceae</taxon>
        <taxon>Lentilactobacillus</taxon>
    </lineage>
</organism>
<feature type="transmembrane region" description="Helical" evidence="7">
    <location>
        <begin position="58"/>
        <end position="74"/>
    </location>
</feature>
<reference evidence="9 10" key="1">
    <citation type="journal article" date="2015" name="Genome Announc.">
        <title>Expanding the biotechnology potential of lactobacilli through comparative genomics of 213 strains and associated genera.</title>
        <authorList>
            <person name="Sun Z."/>
            <person name="Harris H.M."/>
            <person name="McCann A."/>
            <person name="Guo C."/>
            <person name="Argimon S."/>
            <person name="Zhang W."/>
            <person name="Yang X."/>
            <person name="Jeffery I.B."/>
            <person name="Cooney J.C."/>
            <person name="Kagawa T.F."/>
            <person name="Liu W."/>
            <person name="Song Y."/>
            <person name="Salvetti E."/>
            <person name="Wrobel A."/>
            <person name="Rasinkangas P."/>
            <person name="Parkhill J."/>
            <person name="Rea M.C."/>
            <person name="O'Sullivan O."/>
            <person name="Ritari J."/>
            <person name="Douillard F.P."/>
            <person name="Paul Ross R."/>
            <person name="Yang R."/>
            <person name="Briner A.E."/>
            <person name="Felis G.E."/>
            <person name="de Vos W.M."/>
            <person name="Barrangou R."/>
            <person name="Klaenhammer T.R."/>
            <person name="Caufield P.W."/>
            <person name="Cui Y."/>
            <person name="Zhang H."/>
            <person name="O'Toole P.W."/>
        </authorList>
    </citation>
    <scope>NUCLEOTIDE SEQUENCE [LARGE SCALE GENOMIC DNA]</scope>
    <source>
        <strain evidence="9 10">DSM 14421</strain>
    </source>
</reference>
<evidence type="ECO:0000256" key="2">
    <source>
        <dbReference type="ARBA" id="ARBA00008335"/>
    </source>
</evidence>
<dbReference type="InterPro" id="IPR036259">
    <property type="entry name" value="MFS_trans_sf"/>
</dbReference>
<feature type="transmembrane region" description="Helical" evidence="7">
    <location>
        <begin position="21"/>
        <end position="38"/>
    </location>
</feature>
<feature type="transmembrane region" description="Helical" evidence="7">
    <location>
        <begin position="145"/>
        <end position="164"/>
    </location>
</feature>
<feature type="transmembrane region" description="Helical" evidence="7">
    <location>
        <begin position="351"/>
        <end position="372"/>
    </location>
</feature>
<dbReference type="GO" id="GO:0005886">
    <property type="term" value="C:plasma membrane"/>
    <property type="evidence" value="ECO:0007669"/>
    <property type="project" value="UniProtKB-SubCell"/>
</dbReference>
<protein>
    <submittedName>
        <fullName evidence="9">Transporter, major facilitator family protein</fullName>
    </submittedName>
</protein>
<dbReference type="Proteomes" id="UP000052013">
    <property type="component" value="Unassembled WGS sequence"/>
</dbReference>
<feature type="transmembrane region" description="Helical" evidence="7">
    <location>
        <begin position="176"/>
        <end position="199"/>
    </location>
</feature>
<dbReference type="PANTHER" id="PTHR23514:SF3">
    <property type="entry name" value="BYPASS OF STOP CODON PROTEIN 6"/>
    <property type="match status" value="1"/>
</dbReference>
<keyword evidence="4 7" id="KW-0812">Transmembrane</keyword>
<dbReference type="AlphaFoldDB" id="A0A0R1SF00"/>
<gene>
    <name evidence="9" type="ORF">FC85_GL002584</name>
</gene>
<evidence type="ECO:0000256" key="6">
    <source>
        <dbReference type="ARBA" id="ARBA00023136"/>
    </source>
</evidence>
<feature type="transmembrane region" description="Helical" evidence="7">
    <location>
        <begin position="292"/>
        <end position="312"/>
    </location>
</feature>
<feature type="transmembrane region" description="Helical" evidence="7">
    <location>
        <begin position="112"/>
        <end position="133"/>
    </location>
</feature>
<dbReference type="PROSITE" id="PS50850">
    <property type="entry name" value="MFS"/>
    <property type="match status" value="1"/>
</dbReference>
<dbReference type="STRING" id="1423739.FC85_GL002584"/>
<dbReference type="InterPro" id="IPR051788">
    <property type="entry name" value="MFS_Transporter"/>
</dbReference>
<dbReference type="PATRIC" id="fig|1423739.3.peg.2682"/>
<dbReference type="SUPFAM" id="SSF103473">
    <property type="entry name" value="MFS general substrate transporter"/>
    <property type="match status" value="1"/>
</dbReference>
<comment type="subcellular location">
    <subcellularLocation>
        <location evidence="1">Cell membrane</location>
        <topology evidence="1">Multi-pass membrane protein</topology>
    </subcellularLocation>
</comment>
<dbReference type="Gene3D" id="1.20.1250.20">
    <property type="entry name" value="MFS general substrate transporter like domains"/>
    <property type="match status" value="2"/>
</dbReference>
<evidence type="ECO:0000256" key="3">
    <source>
        <dbReference type="ARBA" id="ARBA00022448"/>
    </source>
</evidence>
<dbReference type="Pfam" id="PF07690">
    <property type="entry name" value="MFS_1"/>
    <property type="match status" value="1"/>
</dbReference>
<evidence type="ECO:0000313" key="9">
    <source>
        <dbReference type="EMBL" id="KRL67728.1"/>
    </source>
</evidence>
<dbReference type="RefSeq" id="WP_225427547.1">
    <property type="nucleotide sequence ID" value="NZ_AZEY01000029.1"/>
</dbReference>
<feature type="domain" description="Major facilitator superfamily (MFS) profile" evidence="8">
    <location>
        <begin position="25"/>
        <end position="405"/>
    </location>
</feature>
<evidence type="ECO:0000256" key="5">
    <source>
        <dbReference type="ARBA" id="ARBA00022989"/>
    </source>
</evidence>
<evidence type="ECO:0000256" key="7">
    <source>
        <dbReference type="SAM" id="Phobius"/>
    </source>
</evidence>
<dbReference type="InterPro" id="IPR011701">
    <property type="entry name" value="MFS"/>
</dbReference>
<keyword evidence="5 7" id="KW-1133">Transmembrane helix</keyword>
<proteinExistence type="inferred from homology"/>
<evidence type="ECO:0000256" key="4">
    <source>
        <dbReference type="ARBA" id="ARBA00022692"/>
    </source>
</evidence>
<feature type="transmembrane region" description="Helical" evidence="7">
    <location>
        <begin position="258"/>
        <end position="280"/>
    </location>
</feature>
<evidence type="ECO:0000259" key="8">
    <source>
        <dbReference type="PROSITE" id="PS50850"/>
    </source>
</evidence>
<accession>A0A0R1SF00</accession>
<feature type="transmembrane region" description="Helical" evidence="7">
    <location>
        <begin position="378"/>
        <end position="397"/>
    </location>
</feature>
<comment type="caution">
    <text evidence="9">The sequence shown here is derived from an EMBL/GenBank/DDBJ whole genome shotgun (WGS) entry which is preliminary data.</text>
</comment>
<keyword evidence="6 7" id="KW-0472">Membrane</keyword>